<dbReference type="EMBL" id="CAJNRE010004085">
    <property type="protein sequence ID" value="CAF2032584.1"/>
    <property type="molecule type" value="Genomic_DNA"/>
</dbReference>
<sequence>MHEISKKLEGSFDKLLHFMLKL</sequence>
<dbReference type="Proteomes" id="UP000663834">
    <property type="component" value="Unassembled WGS sequence"/>
</dbReference>
<gene>
    <name evidence="1" type="ORF">KQP761_LOCUS19012</name>
    <name evidence="2" type="ORF">MBJ925_LOCUS10093</name>
</gene>
<feature type="non-terminal residue" evidence="1">
    <location>
        <position position="1"/>
    </location>
</feature>
<dbReference type="AlphaFoldDB" id="A0A815YB30"/>
<protein>
    <submittedName>
        <fullName evidence="1">Uncharacterized protein</fullName>
    </submittedName>
</protein>
<reference evidence="1" key="1">
    <citation type="submission" date="2021-02" db="EMBL/GenBank/DDBJ databases">
        <authorList>
            <person name="Nowell W R."/>
        </authorList>
    </citation>
    <scope>NUCLEOTIDE SEQUENCE</scope>
</reference>
<evidence type="ECO:0000313" key="3">
    <source>
        <dbReference type="Proteomes" id="UP000663834"/>
    </source>
</evidence>
<accession>A0A815YB30</accession>
<name>A0A815YB30_9BILA</name>
<dbReference type="EMBL" id="CAJNOW010009734">
    <property type="protein sequence ID" value="CAF1569230.1"/>
    <property type="molecule type" value="Genomic_DNA"/>
</dbReference>
<dbReference type="Proteomes" id="UP000663824">
    <property type="component" value="Unassembled WGS sequence"/>
</dbReference>
<organism evidence="1 3">
    <name type="scientific">Rotaria magnacalcarata</name>
    <dbReference type="NCBI Taxonomy" id="392030"/>
    <lineage>
        <taxon>Eukaryota</taxon>
        <taxon>Metazoa</taxon>
        <taxon>Spiralia</taxon>
        <taxon>Gnathifera</taxon>
        <taxon>Rotifera</taxon>
        <taxon>Eurotatoria</taxon>
        <taxon>Bdelloidea</taxon>
        <taxon>Philodinida</taxon>
        <taxon>Philodinidae</taxon>
        <taxon>Rotaria</taxon>
    </lineage>
</organism>
<comment type="caution">
    <text evidence="1">The sequence shown here is derived from an EMBL/GenBank/DDBJ whole genome shotgun (WGS) entry which is preliminary data.</text>
</comment>
<evidence type="ECO:0000313" key="1">
    <source>
        <dbReference type="EMBL" id="CAF1569230.1"/>
    </source>
</evidence>
<proteinExistence type="predicted"/>
<evidence type="ECO:0000313" key="2">
    <source>
        <dbReference type="EMBL" id="CAF2032584.1"/>
    </source>
</evidence>